<dbReference type="OMA" id="TAEAQIC"/>
<feature type="compositionally biased region" description="Acidic residues" evidence="5">
    <location>
        <begin position="325"/>
        <end position="340"/>
    </location>
</feature>
<evidence type="ECO:0000256" key="5">
    <source>
        <dbReference type="SAM" id="MobiDB-lite"/>
    </source>
</evidence>
<feature type="compositionally biased region" description="Polar residues" evidence="5">
    <location>
        <begin position="184"/>
        <end position="196"/>
    </location>
</feature>
<dbReference type="PANTHER" id="PTHR17598:SF13">
    <property type="entry name" value="DNA POLYMERASE DELTA SUBUNIT 3"/>
    <property type="match status" value="1"/>
</dbReference>
<feature type="region of interest" description="Disordered" evidence="5">
    <location>
        <begin position="439"/>
        <end position="521"/>
    </location>
</feature>
<evidence type="ECO:0000256" key="2">
    <source>
        <dbReference type="ARBA" id="ARBA00017589"/>
    </source>
</evidence>
<name>A0A8T2VBS6_CERRI</name>
<dbReference type="InterPro" id="IPR019038">
    <property type="entry name" value="POLD3"/>
</dbReference>
<evidence type="ECO:0000256" key="3">
    <source>
        <dbReference type="ARBA" id="ARBA00022705"/>
    </source>
</evidence>
<dbReference type="AlphaFoldDB" id="A0A8T2VBS6"/>
<dbReference type="InterPro" id="IPR041913">
    <property type="entry name" value="POLD3_sf"/>
</dbReference>
<keyword evidence="3" id="KW-0235">DNA replication</keyword>
<dbReference type="Pfam" id="PF09507">
    <property type="entry name" value="CDC27"/>
    <property type="match status" value="1"/>
</dbReference>
<evidence type="ECO:0000256" key="1">
    <source>
        <dbReference type="ARBA" id="ARBA00004123"/>
    </source>
</evidence>
<dbReference type="Gene3D" id="3.90.1030.20">
    <property type="entry name" value="DNA polymerase delta, p66 (Cdc27) subunit, wHTH domain"/>
    <property type="match status" value="1"/>
</dbReference>
<organism evidence="6 7">
    <name type="scientific">Ceratopteris richardii</name>
    <name type="common">Triangle waterfern</name>
    <dbReference type="NCBI Taxonomy" id="49495"/>
    <lineage>
        <taxon>Eukaryota</taxon>
        <taxon>Viridiplantae</taxon>
        <taxon>Streptophyta</taxon>
        <taxon>Embryophyta</taxon>
        <taxon>Tracheophyta</taxon>
        <taxon>Polypodiopsida</taxon>
        <taxon>Polypodiidae</taxon>
        <taxon>Polypodiales</taxon>
        <taxon>Pteridineae</taxon>
        <taxon>Pteridaceae</taxon>
        <taxon>Parkerioideae</taxon>
        <taxon>Ceratopteris</taxon>
    </lineage>
</organism>
<accession>A0A8T2VBS6</accession>
<evidence type="ECO:0000313" key="7">
    <source>
        <dbReference type="Proteomes" id="UP000825935"/>
    </source>
</evidence>
<comment type="subcellular location">
    <subcellularLocation>
        <location evidence="1">Nucleus</location>
    </subcellularLocation>
</comment>
<dbReference type="GO" id="GO:0006297">
    <property type="term" value="P:nucleotide-excision repair, DNA gap filling"/>
    <property type="evidence" value="ECO:0007669"/>
    <property type="project" value="TreeGrafter"/>
</dbReference>
<feature type="compositionally biased region" description="Basic and acidic residues" evidence="5">
    <location>
        <begin position="375"/>
        <end position="393"/>
    </location>
</feature>
<dbReference type="Proteomes" id="UP000825935">
    <property type="component" value="Chromosome 2"/>
</dbReference>
<dbReference type="FunFam" id="3.90.1030.20:FF:000002">
    <property type="entry name" value="DNA polymerase delta subunit"/>
    <property type="match status" value="1"/>
</dbReference>
<dbReference type="OrthoDB" id="514823at2759"/>
<keyword evidence="4" id="KW-0539">Nucleus</keyword>
<feature type="region of interest" description="Disordered" evidence="5">
    <location>
        <begin position="152"/>
        <end position="423"/>
    </location>
</feature>
<dbReference type="GO" id="GO:0006271">
    <property type="term" value="P:DNA strand elongation involved in DNA replication"/>
    <property type="evidence" value="ECO:0007669"/>
    <property type="project" value="TreeGrafter"/>
</dbReference>
<dbReference type="GO" id="GO:0043625">
    <property type="term" value="C:delta DNA polymerase complex"/>
    <property type="evidence" value="ECO:0007669"/>
    <property type="project" value="InterPro"/>
</dbReference>
<comment type="caution">
    <text evidence="6">The sequence shown here is derived from an EMBL/GenBank/DDBJ whole genome shotgun (WGS) entry which is preliminary data.</text>
</comment>
<dbReference type="GO" id="GO:0003887">
    <property type="term" value="F:DNA-directed DNA polymerase activity"/>
    <property type="evidence" value="ECO:0007669"/>
    <property type="project" value="TreeGrafter"/>
</dbReference>
<evidence type="ECO:0000313" key="6">
    <source>
        <dbReference type="EMBL" id="KAH7443426.1"/>
    </source>
</evidence>
<protein>
    <recommendedName>
        <fullName evidence="2">DNA polymerase delta subunit 3</fullName>
    </recommendedName>
</protein>
<dbReference type="EMBL" id="CM035407">
    <property type="protein sequence ID" value="KAH7443426.1"/>
    <property type="molecule type" value="Genomic_DNA"/>
</dbReference>
<feature type="compositionally biased region" description="Low complexity" evidence="5">
    <location>
        <begin position="483"/>
        <end position="503"/>
    </location>
</feature>
<keyword evidence="7" id="KW-1185">Reference proteome</keyword>
<reference evidence="6" key="1">
    <citation type="submission" date="2021-08" db="EMBL/GenBank/DDBJ databases">
        <title>WGS assembly of Ceratopteris richardii.</title>
        <authorList>
            <person name="Marchant D.B."/>
            <person name="Chen G."/>
            <person name="Jenkins J."/>
            <person name="Shu S."/>
            <person name="Leebens-Mack J."/>
            <person name="Grimwood J."/>
            <person name="Schmutz J."/>
            <person name="Soltis P."/>
            <person name="Soltis D."/>
            <person name="Chen Z.-H."/>
        </authorList>
    </citation>
    <scope>NUCLEOTIDE SEQUENCE</scope>
    <source>
        <strain evidence="6">Whitten #5841</strain>
        <tissue evidence="6">Leaf</tissue>
    </source>
</reference>
<dbReference type="PANTHER" id="PTHR17598">
    <property type="entry name" value="DNA POLYMERASE DELTA SUBUNIT 3"/>
    <property type="match status" value="1"/>
</dbReference>
<sequence length="521" mass="55874">MAEAIDRTPPILALVLDNLQVVSYKWLSRKFAISSNESKRLLQDVADKHGDNLEIVYAVSGQSKADCNCYSVKLVPKCKLQEAKDMLEGHISIHIYSIQPSLPKDPAALWSAEYVQSEELFRQPSDLDNCLRDNRFSAVSCSAVTRKVTETSLTGTASKVSAKPSGADKLPIPTSGNKIAAPSRSPQKQSTVQTEVSAAPGHISAQSKRDGDGDSTIDLGNTSKGPGTLERPGSKPGPVSKKKTTGTGDGGSLANLWGRAGSKLKPVQAEAPAGLAPNSGNIETSELAPDPFSDDSDDEDATHFAHLRRGDMKNKSKRTRRMVLDDDSSDENNVELEEENIISLSSPEVPKERPEKSTIPVKNGKGFGIPVLPLDRVKDDTPVIESKKSEDGKILQVDARASESAPAAVNGTSTASAPELKKRKVLKTRIDERGREVTEVIWETESPASKDNKNEDNTSNCADVSHGTVQLEPVEIPNIKLNAKATAGKTTGTKATGGKSSAKISKDSQQGRISSFFKKKN</sequence>
<evidence type="ECO:0000256" key="4">
    <source>
        <dbReference type="ARBA" id="ARBA00023242"/>
    </source>
</evidence>
<gene>
    <name evidence="6" type="ORF">KP509_02G033900</name>
</gene>
<dbReference type="GO" id="GO:1904161">
    <property type="term" value="P:DNA synthesis involved in UV-damage excision repair"/>
    <property type="evidence" value="ECO:0007669"/>
    <property type="project" value="TreeGrafter"/>
</dbReference>
<proteinExistence type="predicted"/>